<sequence length="180" mass="20434">MGSVLEVRAPERPHDLDEAHFYWEEMLEMARKRVLHEVHTAYSRLPGQPKVYVQDILQQQLAGQVLHVLHQEQGHLYVCGDVRMARDVAHTLKQLVAARLSLSEEQVEDYFFQLKMVGFGQMEPQVLPRQRKLCPASGLLHSRMAAARSRADKGLVSPGKPQIREGPGGRGLGQGQERRR</sequence>
<dbReference type="GO" id="GO:0005516">
    <property type="term" value="F:calmodulin binding"/>
    <property type="evidence" value="ECO:0007669"/>
    <property type="project" value="UniProtKB-KW"/>
</dbReference>
<dbReference type="AlphaFoldDB" id="L5LX29"/>
<accession>L5LX29</accession>
<name>L5LX29_MYODS</name>
<comment type="cofactor">
    <cofactor evidence="3">
        <name>heme b</name>
        <dbReference type="ChEBI" id="CHEBI:60344"/>
    </cofactor>
</comment>
<evidence type="ECO:0000256" key="1">
    <source>
        <dbReference type="ARBA" id="ARBA00001917"/>
    </source>
</evidence>
<dbReference type="eggNOG" id="KOG1158">
    <property type="taxonomic scope" value="Eukaryota"/>
</dbReference>
<keyword evidence="16" id="KW-0560">Oxidoreductase</keyword>
<dbReference type="EMBL" id="KB107558">
    <property type="protein sequence ID" value="ELK30008.1"/>
    <property type="molecule type" value="Genomic_DNA"/>
</dbReference>
<evidence type="ECO:0000256" key="19">
    <source>
        <dbReference type="ARBA" id="ARBA00049771"/>
    </source>
</evidence>
<dbReference type="Gene3D" id="3.40.50.80">
    <property type="entry name" value="Nucleotide-binding domain of ferredoxin-NADP reductase (FNR) module"/>
    <property type="match status" value="1"/>
</dbReference>
<dbReference type="PANTHER" id="PTHR43410:SF4">
    <property type="entry name" value="NITRIC OXIDE SYNTHASE"/>
    <property type="match status" value="1"/>
</dbReference>
<comment type="catalytic activity">
    <reaction evidence="18">
        <text>2 L-arginine + 3 NADPH + 4 O2 + H(+) = 2 L-citrulline + 2 nitric oxide + 3 NADP(+) + 4 H2O</text>
        <dbReference type="Rhea" id="RHEA:19897"/>
        <dbReference type="ChEBI" id="CHEBI:15377"/>
        <dbReference type="ChEBI" id="CHEBI:15378"/>
        <dbReference type="ChEBI" id="CHEBI:15379"/>
        <dbReference type="ChEBI" id="CHEBI:16480"/>
        <dbReference type="ChEBI" id="CHEBI:32682"/>
        <dbReference type="ChEBI" id="CHEBI:57743"/>
        <dbReference type="ChEBI" id="CHEBI:57783"/>
        <dbReference type="ChEBI" id="CHEBI:58349"/>
        <dbReference type="EC" id="1.14.13.39"/>
    </reaction>
    <physiologicalReaction direction="left-to-right" evidence="18">
        <dbReference type="Rhea" id="RHEA:19898"/>
    </physiologicalReaction>
</comment>
<evidence type="ECO:0000256" key="3">
    <source>
        <dbReference type="ARBA" id="ARBA00001970"/>
    </source>
</evidence>
<keyword evidence="26" id="KW-1185">Reference proteome</keyword>
<gene>
    <name evidence="25" type="ORF">MDA_GLEAN10014428</name>
</gene>
<dbReference type="GO" id="GO:0046872">
    <property type="term" value="F:metal ion binding"/>
    <property type="evidence" value="ECO:0007669"/>
    <property type="project" value="UniProtKB-KW"/>
</dbReference>
<keyword evidence="10" id="KW-0285">Flavoprotein</keyword>
<proteinExistence type="inferred from homology"/>
<evidence type="ECO:0000256" key="8">
    <source>
        <dbReference type="ARBA" id="ARBA00022490"/>
    </source>
</evidence>
<dbReference type="Proteomes" id="UP000010556">
    <property type="component" value="Unassembled WGS sequence"/>
</dbReference>
<evidence type="ECO:0000256" key="9">
    <source>
        <dbReference type="ARBA" id="ARBA00022617"/>
    </source>
</evidence>
<dbReference type="SUPFAM" id="SSF52343">
    <property type="entry name" value="Ferredoxin reductase-like, C-terminal NADP-linked domain"/>
    <property type="match status" value="1"/>
</dbReference>
<comment type="subcellular location">
    <subcellularLocation>
        <location evidence="5">Cytoplasm</location>
        <location evidence="5">Cytosol</location>
    </subcellularLocation>
</comment>
<evidence type="ECO:0000256" key="23">
    <source>
        <dbReference type="SAM" id="MobiDB-lite"/>
    </source>
</evidence>
<keyword evidence="14" id="KW-0521">NADP</keyword>
<comment type="cofactor">
    <cofactor evidence="1">
        <name>FMN</name>
        <dbReference type="ChEBI" id="CHEBI:58210"/>
    </cofactor>
</comment>
<comment type="cofactor">
    <cofactor evidence="4">
        <name>FAD</name>
        <dbReference type="ChEBI" id="CHEBI:57692"/>
    </cofactor>
</comment>
<dbReference type="InterPro" id="IPR050607">
    <property type="entry name" value="NOS"/>
</dbReference>
<dbReference type="Pfam" id="PF00175">
    <property type="entry name" value="NAD_binding_1"/>
    <property type="match status" value="1"/>
</dbReference>
<evidence type="ECO:0000256" key="17">
    <source>
        <dbReference type="ARBA" id="ARBA00023004"/>
    </source>
</evidence>
<dbReference type="GO" id="GO:0005829">
    <property type="term" value="C:cytosol"/>
    <property type="evidence" value="ECO:0007669"/>
    <property type="project" value="UniProtKB-SubCell"/>
</dbReference>
<evidence type="ECO:0000256" key="22">
    <source>
        <dbReference type="ARBA" id="ARBA00049812"/>
    </source>
</evidence>
<keyword evidence="15" id="KW-0112">Calmodulin-binding</keyword>
<evidence type="ECO:0000256" key="14">
    <source>
        <dbReference type="ARBA" id="ARBA00022857"/>
    </source>
</evidence>
<dbReference type="InterPro" id="IPR039261">
    <property type="entry name" value="FNR_nucleotide-bd"/>
</dbReference>
<dbReference type="GO" id="GO:0004517">
    <property type="term" value="F:nitric-oxide synthase activity"/>
    <property type="evidence" value="ECO:0007669"/>
    <property type="project" value="UniProtKB-EC"/>
</dbReference>
<comment type="cofactor">
    <cofactor evidence="2">
        <name>(6R)-L-erythro-5,6,7,8-tetrahydrobiopterin</name>
        <dbReference type="ChEBI" id="CHEBI:59560"/>
    </cofactor>
</comment>
<organism evidence="25 26">
    <name type="scientific">Myotis davidii</name>
    <name type="common">David's myotis</name>
    <dbReference type="NCBI Taxonomy" id="225400"/>
    <lineage>
        <taxon>Eukaryota</taxon>
        <taxon>Metazoa</taxon>
        <taxon>Chordata</taxon>
        <taxon>Craniata</taxon>
        <taxon>Vertebrata</taxon>
        <taxon>Euteleostomi</taxon>
        <taxon>Mammalia</taxon>
        <taxon>Eutheria</taxon>
        <taxon>Laurasiatheria</taxon>
        <taxon>Chiroptera</taxon>
        <taxon>Yangochiroptera</taxon>
        <taxon>Vespertilionidae</taxon>
        <taxon>Myotis</taxon>
    </lineage>
</organism>
<evidence type="ECO:0000256" key="13">
    <source>
        <dbReference type="ARBA" id="ARBA00022827"/>
    </source>
</evidence>
<evidence type="ECO:0000256" key="4">
    <source>
        <dbReference type="ARBA" id="ARBA00001974"/>
    </source>
</evidence>
<keyword evidence="12" id="KW-0479">Metal-binding</keyword>
<feature type="domain" description="Oxidoreductase FAD/NAD(P)-binding" evidence="24">
    <location>
        <begin position="18"/>
        <end position="89"/>
    </location>
</feature>
<evidence type="ECO:0000256" key="7">
    <source>
        <dbReference type="ARBA" id="ARBA00012989"/>
    </source>
</evidence>
<evidence type="ECO:0000256" key="16">
    <source>
        <dbReference type="ARBA" id="ARBA00023002"/>
    </source>
</evidence>
<feature type="region of interest" description="Disordered" evidence="23">
    <location>
        <begin position="147"/>
        <end position="180"/>
    </location>
</feature>
<evidence type="ECO:0000256" key="2">
    <source>
        <dbReference type="ARBA" id="ARBA00001950"/>
    </source>
</evidence>
<evidence type="ECO:0000256" key="20">
    <source>
        <dbReference type="ARBA" id="ARBA00049784"/>
    </source>
</evidence>
<evidence type="ECO:0000256" key="10">
    <source>
        <dbReference type="ARBA" id="ARBA00022630"/>
    </source>
</evidence>
<dbReference type="PANTHER" id="PTHR43410">
    <property type="entry name" value="NITRIC OXIDE SYNTHASE OXYGENASE"/>
    <property type="match status" value="1"/>
</dbReference>
<keyword evidence="13" id="KW-0274">FAD</keyword>
<evidence type="ECO:0000256" key="11">
    <source>
        <dbReference type="ARBA" id="ARBA00022643"/>
    </source>
</evidence>
<keyword evidence="17" id="KW-0408">Iron</keyword>
<evidence type="ECO:0000259" key="24">
    <source>
        <dbReference type="Pfam" id="PF00175"/>
    </source>
</evidence>
<evidence type="ECO:0000256" key="18">
    <source>
        <dbReference type="ARBA" id="ARBA00047419"/>
    </source>
</evidence>
<comment type="similarity">
    <text evidence="6">Belongs to the NOS family.</text>
</comment>
<dbReference type="InterPro" id="IPR001433">
    <property type="entry name" value="OxRdtase_FAD/NAD-bd"/>
</dbReference>
<evidence type="ECO:0000256" key="5">
    <source>
        <dbReference type="ARBA" id="ARBA00004514"/>
    </source>
</evidence>
<keyword evidence="11" id="KW-0288">FMN</keyword>
<evidence type="ECO:0000256" key="6">
    <source>
        <dbReference type="ARBA" id="ARBA00006267"/>
    </source>
</evidence>
<dbReference type="EC" id="1.14.13.39" evidence="7"/>
<protein>
    <recommendedName>
        <fullName evidence="19">Nitric oxide synthase, inducible</fullName>
        <ecNumber evidence="7">1.14.13.39</ecNumber>
    </recommendedName>
    <alternativeName>
        <fullName evidence="21">Inducible NO synthase</fullName>
    </alternativeName>
    <alternativeName>
        <fullName evidence="20">NOS type II</fullName>
    </alternativeName>
    <alternativeName>
        <fullName evidence="22">Peptidyl-cysteine S-nitrosylase NOS2</fullName>
    </alternativeName>
</protein>
<evidence type="ECO:0000313" key="26">
    <source>
        <dbReference type="Proteomes" id="UP000010556"/>
    </source>
</evidence>
<evidence type="ECO:0000256" key="12">
    <source>
        <dbReference type="ARBA" id="ARBA00022723"/>
    </source>
</evidence>
<keyword evidence="9" id="KW-0349">Heme</keyword>
<evidence type="ECO:0000313" key="25">
    <source>
        <dbReference type="EMBL" id="ELK30008.1"/>
    </source>
</evidence>
<reference evidence="26" key="1">
    <citation type="journal article" date="2013" name="Science">
        <title>Comparative analysis of bat genomes provides insight into the evolution of flight and immunity.</title>
        <authorList>
            <person name="Zhang G."/>
            <person name="Cowled C."/>
            <person name="Shi Z."/>
            <person name="Huang Z."/>
            <person name="Bishop-Lilly K.A."/>
            <person name="Fang X."/>
            <person name="Wynne J.W."/>
            <person name="Xiong Z."/>
            <person name="Baker M.L."/>
            <person name="Zhao W."/>
            <person name="Tachedjian M."/>
            <person name="Zhu Y."/>
            <person name="Zhou P."/>
            <person name="Jiang X."/>
            <person name="Ng J."/>
            <person name="Yang L."/>
            <person name="Wu L."/>
            <person name="Xiao J."/>
            <person name="Feng Y."/>
            <person name="Chen Y."/>
            <person name="Sun X."/>
            <person name="Zhang Y."/>
            <person name="Marsh G.A."/>
            <person name="Crameri G."/>
            <person name="Broder C.C."/>
            <person name="Frey K.G."/>
            <person name="Wang L.F."/>
            <person name="Wang J."/>
        </authorList>
    </citation>
    <scope>NUCLEOTIDE SEQUENCE [LARGE SCALE GENOMIC DNA]</scope>
</reference>
<keyword evidence="8" id="KW-0963">Cytoplasm</keyword>
<evidence type="ECO:0000256" key="21">
    <source>
        <dbReference type="ARBA" id="ARBA00049808"/>
    </source>
</evidence>
<evidence type="ECO:0000256" key="15">
    <source>
        <dbReference type="ARBA" id="ARBA00022860"/>
    </source>
</evidence>